<dbReference type="KEGG" id="mur:EQY75_10630"/>
<evidence type="ECO:0000259" key="6">
    <source>
        <dbReference type="Pfam" id="PF00291"/>
    </source>
</evidence>
<feature type="modified residue" description="N6-(pyridoxal phosphate)lysine" evidence="5">
    <location>
        <position position="34"/>
    </location>
</feature>
<dbReference type="InterPro" id="IPR001926">
    <property type="entry name" value="TrpB-like_PALP"/>
</dbReference>
<dbReference type="Pfam" id="PF00291">
    <property type="entry name" value="PALP"/>
    <property type="match status" value="1"/>
</dbReference>
<protein>
    <submittedName>
        <fullName evidence="7">1-aminocyclopropane-1-carboxylate deaminase/D-cysteine desulfhydrase</fullName>
    </submittedName>
</protein>
<keyword evidence="8" id="KW-1185">Reference proteome</keyword>
<accession>A0A411EDE1</accession>
<feature type="domain" description="Tryptophan synthase beta chain-like PALP" evidence="6">
    <location>
        <begin position="8"/>
        <end position="277"/>
    </location>
</feature>
<keyword evidence="3 5" id="KW-0663">Pyridoxal phosphate</keyword>
<feature type="active site" description="Nucleophile" evidence="4">
    <location>
        <position position="61"/>
    </location>
</feature>
<dbReference type="Proteomes" id="UP000290889">
    <property type="component" value="Chromosome"/>
</dbReference>
<dbReference type="SUPFAM" id="SSF53686">
    <property type="entry name" value="Tryptophan synthase beta subunit-like PLP-dependent enzymes"/>
    <property type="match status" value="1"/>
</dbReference>
<proteinExistence type="inferred from homology"/>
<dbReference type="OrthoDB" id="9801249at2"/>
<dbReference type="EMBL" id="CP035544">
    <property type="protein sequence ID" value="QBA65653.1"/>
    <property type="molecule type" value="Genomic_DNA"/>
</dbReference>
<organism evidence="7 8">
    <name type="scientific">Muriicola soli</name>
    <dbReference type="NCBI Taxonomy" id="2507538"/>
    <lineage>
        <taxon>Bacteria</taxon>
        <taxon>Pseudomonadati</taxon>
        <taxon>Bacteroidota</taxon>
        <taxon>Flavobacteriia</taxon>
        <taxon>Flavobacteriales</taxon>
        <taxon>Flavobacteriaceae</taxon>
        <taxon>Muriicola</taxon>
    </lineage>
</organism>
<dbReference type="InterPro" id="IPR036052">
    <property type="entry name" value="TrpB-like_PALP_sf"/>
</dbReference>
<dbReference type="GO" id="GO:0019148">
    <property type="term" value="F:D-cysteine desulfhydrase activity"/>
    <property type="evidence" value="ECO:0007669"/>
    <property type="project" value="TreeGrafter"/>
</dbReference>
<dbReference type="PANTHER" id="PTHR43780:SF2">
    <property type="entry name" value="1-AMINOCYCLOPROPANE-1-CARBOXYLATE DEAMINASE-RELATED"/>
    <property type="match status" value="1"/>
</dbReference>
<evidence type="ECO:0000313" key="8">
    <source>
        <dbReference type="Proteomes" id="UP000290889"/>
    </source>
</evidence>
<evidence type="ECO:0000313" key="7">
    <source>
        <dbReference type="EMBL" id="QBA65653.1"/>
    </source>
</evidence>
<dbReference type="RefSeq" id="WP_129607080.1">
    <property type="nucleotide sequence ID" value="NZ_CP035544.1"/>
</dbReference>
<dbReference type="AlphaFoldDB" id="A0A411EDE1"/>
<dbReference type="InterPro" id="IPR027278">
    <property type="entry name" value="ACCD_DCysDesulf"/>
</dbReference>
<name>A0A411EDE1_9FLAO</name>
<evidence type="ECO:0000256" key="2">
    <source>
        <dbReference type="ARBA" id="ARBA00008639"/>
    </source>
</evidence>
<dbReference type="Gene3D" id="3.40.50.1100">
    <property type="match status" value="2"/>
</dbReference>
<reference evidence="7 8" key="1">
    <citation type="submission" date="2019-01" db="EMBL/GenBank/DDBJ databases">
        <title>Muriicola soli sp. nov., isolated from soil.</title>
        <authorList>
            <person name="Kang H.J."/>
            <person name="Kim S.B."/>
        </authorList>
    </citation>
    <scope>NUCLEOTIDE SEQUENCE [LARGE SCALE GENOMIC DNA]</scope>
    <source>
        <strain evidence="7 8">MMS17-SY002</strain>
    </source>
</reference>
<evidence type="ECO:0000256" key="1">
    <source>
        <dbReference type="ARBA" id="ARBA00001933"/>
    </source>
</evidence>
<comment type="cofactor">
    <cofactor evidence="1">
        <name>pyridoxal 5'-phosphate</name>
        <dbReference type="ChEBI" id="CHEBI:597326"/>
    </cofactor>
</comment>
<comment type="similarity">
    <text evidence="2">Belongs to the ACC deaminase/D-cysteine desulfhydrase family.</text>
</comment>
<gene>
    <name evidence="7" type="ORF">EQY75_10630</name>
</gene>
<dbReference type="PIRSF" id="PIRSF006278">
    <property type="entry name" value="ACCD_DCysDesulf"/>
    <property type="match status" value="1"/>
</dbReference>
<sequence length="299" mass="33346">MQTDTIVLPEIKQRDISLHLRREDLTHPMLSGNKFRKLKYNLQEAKKSNCTNLLTFGGAYSNHIPAAAYAASANGMSSRGIIRGEELADRWKNNPTLVSAAKMGMEFEFVSREEYRLRENKDYQADLLRRHKNPYLIPEGGTNALGVKGCEEILTTEDRFYDVICCSVGTGGTLAGLSNSACEHQKLLGFPALKGDFLKEDIGKYTTAKNWTLITTYHFGGYGRVTKELVAFINSFKEKTKIPLDPIYTAKMMFGIIDMVKQGKFKKGAKILAIHTGGLQGIEGMNGILRKKNLPLLSI</sequence>
<dbReference type="PANTHER" id="PTHR43780">
    <property type="entry name" value="1-AMINOCYCLOPROPANE-1-CARBOXYLATE DEAMINASE-RELATED"/>
    <property type="match status" value="1"/>
</dbReference>
<evidence type="ECO:0000256" key="3">
    <source>
        <dbReference type="ARBA" id="ARBA00022898"/>
    </source>
</evidence>
<evidence type="ECO:0000256" key="5">
    <source>
        <dbReference type="PIRSR" id="PIRSR006278-2"/>
    </source>
</evidence>
<evidence type="ECO:0000256" key="4">
    <source>
        <dbReference type="PIRSR" id="PIRSR006278-1"/>
    </source>
</evidence>